<reference evidence="2 3" key="1">
    <citation type="journal article" date="1998" name="Science">
        <title>Genome sequence of the nematode C. elegans: a platform for investigating biology.</title>
        <authorList>
            <consortium name="The C. elegans sequencing consortium"/>
            <person name="Sulson J.E."/>
            <person name="Waterston R."/>
        </authorList>
    </citation>
    <scope>NUCLEOTIDE SEQUENCE [LARGE SCALE GENOMIC DNA]</scope>
    <source>
        <strain evidence="2 3">Bristol N2</strain>
    </source>
</reference>
<dbReference type="Bgee" id="WBGene00008070">
    <property type="expression patterns" value="Expressed in pharyngeal muscle cell (C elegans) and 3 other cell types or tissues"/>
</dbReference>
<organism evidence="2 3">
    <name type="scientific">Caenorhabditis elegans</name>
    <dbReference type="NCBI Taxonomy" id="6239"/>
    <lineage>
        <taxon>Eukaryota</taxon>
        <taxon>Metazoa</taxon>
        <taxon>Ecdysozoa</taxon>
        <taxon>Nematoda</taxon>
        <taxon>Chromadorea</taxon>
        <taxon>Rhabditida</taxon>
        <taxon>Rhabditina</taxon>
        <taxon>Rhabditomorpha</taxon>
        <taxon>Rhabditoidea</taxon>
        <taxon>Rhabditidae</taxon>
        <taxon>Peloderinae</taxon>
        <taxon>Caenorhabditis</taxon>
    </lineage>
</organism>
<accession>Q9XVB6</accession>
<dbReference type="SMR" id="Q9XVB6"/>
<dbReference type="InterPro" id="IPR053222">
    <property type="entry name" value="Zygotic_Embryogenesis-Asso"/>
</dbReference>
<dbReference type="Proteomes" id="UP000001940">
    <property type="component" value="Chromosome V"/>
</dbReference>
<dbReference type="UCSC" id="C43D7.8">
    <property type="organism name" value="c. elegans"/>
</dbReference>
<dbReference type="AGR" id="WB:WBGene00008070"/>
<dbReference type="FunCoup" id="Q9XVB6">
    <property type="interactions" value="232"/>
</dbReference>
<evidence type="ECO:0000313" key="2">
    <source>
        <dbReference type="EMBL" id="CAB03965.1"/>
    </source>
</evidence>
<proteinExistence type="predicted"/>
<dbReference type="PROSITE" id="PS50181">
    <property type="entry name" value="FBOX"/>
    <property type="match status" value="1"/>
</dbReference>
<name>Q9XVB6_CAEEL</name>
<dbReference type="EMBL" id="BX284605">
    <property type="protein sequence ID" value="CAB03965.1"/>
    <property type="molecule type" value="Genomic_DNA"/>
</dbReference>
<dbReference type="PhylomeDB" id="Q9XVB6"/>
<evidence type="ECO:0000313" key="4">
    <source>
        <dbReference type="WormBase" id="C43D7.8"/>
    </source>
</evidence>
<dbReference type="RefSeq" id="NP_507761.1">
    <property type="nucleotide sequence ID" value="NM_075360.5"/>
</dbReference>
<dbReference type="InterPro" id="IPR001810">
    <property type="entry name" value="F-box_dom"/>
</dbReference>
<evidence type="ECO:0000259" key="1">
    <source>
        <dbReference type="PROSITE" id="PS50181"/>
    </source>
</evidence>
<dbReference type="PANTHER" id="PTHR22899">
    <property type="entry name" value="CYCLIN-RELATED F-BOX FAMILY"/>
    <property type="match status" value="1"/>
</dbReference>
<dbReference type="PIR" id="T19908">
    <property type="entry name" value="T19908"/>
</dbReference>
<feature type="domain" description="F-box" evidence="1">
    <location>
        <begin position="3"/>
        <end position="54"/>
    </location>
</feature>
<dbReference type="InParanoid" id="Q9XVB6"/>
<sequence>MTTFPILRLPEKSLKIAIRCLTMEQIIKFSLISESTKRTAESLNLQADPFWICFGESVHISVHANFVENYQQDIPWNPVEVDLRTLLDHFQSVLHTNKFEYFFV</sequence>
<dbReference type="PANTHER" id="PTHR22899:SF0">
    <property type="entry name" value="F-BOX ASSOCIATED DOMAIN-CONTAINING PROTEIN-RELATED"/>
    <property type="match status" value="1"/>
</dbReference>
<keyword evidence="3" id="KW-1185">Reference proteome</keyword>
<evidence type="ECO:0000313" key="3">
    <source>
        <dbReference type="Proteomes" id="UP000001940"/>
    </source>
</evidence>
<dbReference type="PaxDb" id="6239-C43D7.8"/>
<dbReference type="AlphaFoldDB" id="Q9XVB6"/>
<dbReference type="GeneID" id="180267"/>
<gene>
    <name evidence="2 4" type="ORF">C43D7.8</name>
    <name evidence="2" type="ORF">CELE_C43D7.8</name>
</gene>
<dbReference type="CTD" id="180267"/>
<protein>
    <submittedName>
        <fullName evidence="2">F-box domain-containing protein</fullName>
    </submittedName>
</protein>
<dbReference type="KEGG" id="cel:CELE_C43D7.8"/>
<dbReference type="WormBase" id="C43D7.8">
    <property type="protein sequence ID" value="CE18552"/>
    <property type="gene ID" value="WBGene00008070"/>
</dbReference>
<dbReference type="HOGENOM" id="CLU_2252471_0_0_1"/>